<protein>
    <submittedName>
        <fullName evidence="2">Type VI secretion system protein</fullName>
    </submittedName>
</protein>
<keyword evidence="3" id="KW-1185">Reference proteome</keyword>
<dbReference type="AlphaFoldDB" id="A0A370QHC1"/>
<dbReference type="InterPro" id="IPR053176">
    <property type="entry name" value="T6SS_TssE1-like"/>
</dbReference>
<feature type="domain" description="IraD/Gp25-like" evidence="1">
    <location>
        <begin position="35"/>
        <end position="121"/>
    </location>
</feature>
<name>A0A370QHC1_9GAMM</name>
<dbReference type="RefSeq" id="WP_115459520.1">
    <property type="nucleotide sequence ID" value="NZ_QRAP01000008.1"/>
</dbReference>
<sequence>MAGLLSWRRDRSASLFERIQERETGFSGYSRSGDLLASIKQNLNQVLNSHPGGSQSAPQLGVIDLNDATASSSDFRQAIEDAIRNCIIHYEPRISRVDVSAGRSDEQDPLTLSFHILAHVDFDDIDDVVEFNIHLDNHQRYHLS</sequence>
<dbReference type="SUPFAM" id="SSF160719">
    <property type="entry name" value="gpW/gp25-like"/>
    <property type="match status" value="1"/>
</dbReference>
<comment type="caution">
    <text evidence="2">The sequence shown here is derived from an EMBL/GenBank/DDBJ whole genome shotgun (WGS) entry which is preliminary data.</text>
</comment>
<organism evidence="2 3">
    <name type="scientific">Enterobacillus tribolii</name>
    <dbReference type="NCBI Taxonomy" id="1487935"/>
    <lineage>
        <taxon>Bacteria</taxon>
        <taxon>Pseudomonadati</taxon>
        <taxon>Pseudomonadota</taxon>
        <taxon>Gammaproteobacteria</taxon>
        <taxon>Enterobacterales</taxon>
        <taxon>Hafniaceae</taxon>
        <taxon>Enterobacillus</taxon>
    </lineage>
</organism>
<dbReference type="InterPro" id="IPR017737">
    <property type="entry name" value="TssE1-like"/>
</dbReference>
<evidence type="ECO:0000259" key="1">
    <source>
        <dbReference type="Pfam" id="PF04965"/>
    </source>
</evidence>
<dbReference type="PANTHER" id="PTHR38595:SF2">
    <property type="entry name" value="TYPE VI SECRETION SYSTEM BASEPLATE SUBUNIT TSSE"/>
    <property type="match status" value="1"/>
</dbReference>
<dbReference type="InterPro" id="IPR007048">
    <property type="entry name" value="IraD/Gp25-like"/>
</dbReference>
<dbReference type="NCBIfam" id="TIGR03357">
    <property type="entry name" value="VI_zyme"/>
    <property type="match status" value="1"/>
</dbReference>
<proteinExistence type="predicted"/>
<dbReference type="Proteomes" id="UP000254848">
    <property type="component" value="Unassembled WGS sequence"/>
</dbReference>
<dbReference type="PANTHER" id="PTHR38595">
    <property type="entry name" value="CYTOPLASMIC PROTEIN-RELATED"/>
    <property type="match status" value="1"/>
</dbReference>
<reference evidence="2 3" key="1">
    <citation type="submission" date="2018-07" db="EMBL/GenBank/DDBJ databases">
        <title>Genomic Encyclopedia of Type Strains, Phase IV (KMG-IV): sequencing the most valuable type-strain genomes for metagenomic binning, comparative biology and taxonomic classification.</title>
        <authorList>
            <person name="Goeker M."/>
        </authorList>
    </citation>
    <scope>NUCLEOTIDE SEQUENCE [LARGE SCALE GENOMIC DNA]</scope>
    <source>
        <strain evidence="2 3">DSM 103736</strain>
    </source>
</reference>
<dbReference type="Pfam" id="PF04965">
    <property type="entry name" value="GPW_gp25"/>
    <property type="match status" value="1"/>
</dbReference>
<evidence type="ECO:0000313" key="2">
    <source>
        <dbReference type="EMBL" id="RDK87754.1"/>
    </source>
</evidence>
<dbReference type="EMBL" id="QRAP01000008">
    <property type="protein sequence ID" value="RDK87754.1"/>
    <property type="molecule type" value="Genomic_DNA"/>
</dbReference>
<dbReference type="OrthoDB" id="119583at2"/>
<accession>A0A370QHC1</accession>
<evidence type="ECO:0000313" key="3">
    <source>
        <dbReference type="Proteomes" id="UP000254848"/>
    </source>
</evidence>
<gene>
    <name evidence="2" type="ORF">C8D90_10821</name>
</gene>
<dbReference type="Gene3D" id="3.10.450.40">
    <property type="match status" value="1"/>
</dbReference>